<evidence type="ECO:0008006" key="4">
    <source>
        <dbReference type="Google" id="ProtNLM"/>
    </source>
</evidence>
<keyword evidence="3" id="KW-1185">Reference proteome</keyword>
<dbReference type="Proteomes" id="UP000269721">
    <property type="component" value="Unassembled WGS sequence"/>
</dbReference>
<name>A0A4P9VZE9_9FUNG</name>
<keyword evidence="1" id="KW-0472">Membrane</keyword>
<organism evidence="2 3">
    <name type="scientific">Blyttiomyces helicus</name>
    <dbReference type="NCBI Taxonomy" id="388810"/>
    <lineage>
        <taxon>Eukaryota</taxon>
        <taxon>Fungi</taxon>
        <taxon>Fungi incertae sedis</taxon>
        <taxon>Chytridiomycota</taxon>
        <taxon>Chytridiomycota incertae sedis</taxon>
        <taxon>Chytridiomycetes</taxon>
        <taxon>Chytridiomycetes incertae sedis</taxon>
        <taxon>Blyttiomyces</taxon>
    </lineage>
</organism>
<accession>A0A4P9VZE9</accession>
<evidence type="ECO:0000256" key="1">
    <source>
        <dbReference type="SAM" id="Phobius"/>
    </source>
</evidence>
<protein>
    <recommendedName>
        <fullName evidence="4">EXS domain-containing protein</fullName>
    </recommendedName>
</protein>
<dbReference type="OrthoDB" id="9970435at2759"/>
<gene>
    <name evidence="2" type="ORF">BDK51DRAFT_48390</name>
</gene>
<reference evidence="3" key="1">
    <citation type="journal article" date="2018" name="Nat. Microbiol.">
        <title>Leveraging single-cell genomics to expand the fungal tree of life.</title>
        <authorList>
            <person name="Ahrendt S.R."/>
            <person name="Quandt C.A."/>
            <person name="Ciobanu D."/>
            <person name="Clum A."/>
            <person name="Salamov A."/>
            <person name="Andreopoulos B."/>
            <person name="Cheng J.F."/>
            <person name="Woyke T."/>
            <person name="Pelin A."/>
            <person name="Henrissat B."/>
            <person name="Reynolds N.K."/>
            <person name="Benny G.L."/>
            <person name="Smith M.E."/>
            <person name="James T.Y."/>
            <person name="Grigoriev I.V."/>
        </authorList>
    </citation>
    <scope>NUCLEOTIDE SEQUENCE [LARGE SCALE GENOMIC DNA]</scope>
</reference>
<dbReference type="EMBL" id="ML000418">
    <property type="protein sequence ID" value="RKO84163.1"/>
    <property type="molecule type" value="Genomic_DNA"/>
</dbReference>
<keyword evidence="1" id="KW-0812">Transmembrane</keyword>
<feature type="transmembrane region" description="Helical" evidence="1">
    <location>
        <begin position="20"/>
        <end position="40"/>
    </location>
</feature>
<sequence length="211" mass="23342">MSVIFLSAGAKITGSTALSNIWIVVSIIASMYSYSWDVLFGHRLSRMVLLLRDGDELFPSALLGVPFISKQLGAIQRQPGSGLRVGPLRDPQVTLLARSDFSATMLPRARLICFLLISQAVPMESYSNSVDDTDAWPIQGKRAYEQHRQIQSCHRYEMCLSSLQLPAVTPLPPPRLALTLPSASFLVAEVPLPFRVSMLPPTQQPVTRRTH</sequence>
<evidence type="ECO:0000313" key="3">
    <source>
        <dbReference type="Proteomes" id="UP000269721"/>
    </source>
</evidence>
<keyword evidence="1" id="KW-1133">Transmembrane helix</keyword>
<proteinExistence type="predicted"/>
<dbReference type="AlphaFoldDB" id="A0A4P9VZE9"/>
<evidence type="ECO:0000313" key="2">
    <source>
        <dbReference type="EMBL" id="RKO84163.1"/>
    </source>
</evidence>